<dbReference type="AlphaFoldDB" id="A0A2R7Y796"/>
<gene>
    <name evidence="2" type="primary">eif1a</name>
    <name evidence="5" type="ORF">B7O98_02195</name>
</gene>
<organism evidence="5 6">
    <name type="scientific">Zestosphaera tikiterensis</name>
    <dbReference type="NCBI Taxonomy" id="1973259"/>
    <lineage>
        <taxon>Archaea</taxon>
        <taxon>Thermoproteota</taxon>
        <taxon>Thermoprotei</taxon>
        <taxon>Desulfurococcales</taxon>
        <taxon>Desulfurococcaceae</taxon>
        <taxon>Zestosphaera</taxon>
    </lineage>
</organism>
<evidence type="ECO:0000256" key="3">
    <source>
        <dbReference type="PROSITE-ProRule" id="PRU00181"/>
    </source>
</evidence>
<dbReference type="InterPro" id="IPR006196">
    <property type="entry name" value="RNA-binding_domain_S1_IF1"/>
</dbReference>
<proteinExistence type="inferred from homology"/>
<dbReference type="Gene3D" id="2.40.50.140">
    <property type="entry name" value="Nucleic acid-binding proteins"/>
    <property type="match status" value="1"/>
</dbReference>
<name>A0A2R7Y796_9CREN</name>
<evidence type="ECO:0000256" key="2">
    <source>
        <dbReference type="HAMAP-Rule" id="MF_00216"/>
    </source>
</evidence>
<comment type="similarity">
    <text evidence="2">Belongs to the eIF-1A family.</text>
</comment>
<dbReference type="PROSITE" id="PS50832">
    <property type="entry name" value="S1_IF1_TYPE"/>
    <property type="match status" value="1"/>
</dbReference>
<reference evidence="5 6" key="1">
    <citation type="journal article" date="2018" name="Syst. Appl. Microbiol.">
        <title>A new symbiotic nanoarchaeote (Candidatus Nanoclepta minutus) and its host (Zestosphaera tikiterensis gen. nov., sp. nov.) from a New Zealand hot spring.</title>
        <authorList>
            <person name="St John E."/>
            <person name="Liu Y."/>
            <person name="Podar M."/>
            <person name="Stott M.B."/>
            <person name="Meneghin J."/>
            <person name="Chen Z."/>
            <person name="Lagutin K."/>
            <person name="Mitchell K."/>
            <person name="Reysenbach A.L."/>
        </authorList>
    </citation>
    <scope>NUCLEOTIDE SEQUENCE [LARGE SCALE GENOMIC DNA]</scope>
    <source>
        <strain evidence="5">NZ3</strain>
    </source>
</reference>
<evidence type="ECO:0000313" key="5">
    <source>
        <dbReference type="EMBL" id="PUA33267.1"/>
    </source>
</evidence>
<evidence type="ECO:0000259" key="4">
    <source>
        <dbReference type="PROSITE" id="PS50832"/>
    </source>
</evidence>
<evidence type="ECO:0000256" key="1">
    <source>
        <dbReference type="ARBA" id="ARBA00025502"/>
    </source>
</evidence>
<keyword evidence="2 3" id="KW-0396">Initiation factor</keyword>
<dbReference type="NCBIfam" id="NF003084">
    <property type="entry name" value="PRK04012.1-3"/>
    <property type="match status" value="1"/>
</dbReference>
<dbReference type="Pfam" id="PF01176">
    <property type="entry name" value="eIF-1a"/>
    <property type="match status" value="1"/>
</dbReference>
<dbReference type="PANTHER" id="PTHR21668">
    <property type="entry name" value="EIF-1A"/>
    <property type="match status" value="1"/>
</dbReference>
<dbReference type="SUPFAM" id="SSF50249">
    <property type="entry name" value="Nucleic acid-binding proteins"/>
    <property type="match status" value="1"/>
</dbReference>
<dbReference type="CDD" id="cd05793">
    <property type="entry name" value="S1_IF1A"/>
    <property type="match status" value="1"/>
</dbReference>
<dbReference type="SMART" id="SM00652">
    <property type="entry name" value="eIF1a"/>
    <property type="match status" value="1"/>
</dbReference>
<dbReference type="InterPro" id="IPR012340">
    <property type="entry name" value="NA-bd_OB-fold"/>
</dbReference>
<feature type="domain" description="S1-like" evidence="4">
    <location>
        <begin position="11"/>
        <end position="85"/>
    </location>
</feature>
<dbReference type="NCBIfam" id="NF003082">
    <property type="entry name" value="PRK04012.1-1"/>
    <property type="match status" value="1"/>
</dbReference>
<keyword evidence="2 3" id="KW-0648">Protein biosynthesis</keyword>
<dbReference type="HAMAP" id="MF_00216">
    <property type="entry name" value="aIF_1A"/>
    <property type="match status" value="1"/>
</dbReference>
<dbReference type="Proteomes" id="UP000244093">
    <property type="component" value="Unassembled WGS sequence"/>
</dbReference>
<dbReference type="GO" id="GO:0003743">
    <property type="term" value="F:translation initiation factor activity"/>
    <property type="evidence" value="ECO:0007669"/>
    <property type="project" value="UniProtKB-UniRule"/>
</dbReference>
<accession>A0A2R7Y796</accession>
<dbReference type="InterPro" id="IPR001253">
    <property type="entry name" value="TIF_eIF-1A"/>
</dbReference>
<dbReference type="EMBL" id="NBVN01000002">
    <property type="protein sequence ID" value="PUA33267.1"/>
    <property type="molecule type" value="Genomic_DNA"/>
</dbReference>
<evidence type="ECO:0000313" key="6">
    <source>
        <dbReference type="Proteomes" id="UP000244093"/>
    </source>
</evidence>
<dbReference type="GO" id="GO:0003723">
    <property type="term" value="F:RNA binding"/>
    <property type="evidence" value="ECO:0007669"/>
    <property type="project" value="InterPro"/>
</dbReference>
<comment type="function">
    <text evidence="1 2">Seems to be required for maximal rate of protein biosynthesis. Enhances ribosome dissociation into subunits and stabilizes the binding of the initiator Met-tRNA(I) to 40 S ribosomal subunits.</text>
</comment>
<protein>
    <recommendedName>
        <fullName evidence="2">Translation initiation factor 1A</fullName>
        <shortName evidence="2">aIF-1A</shortName>
    </recommendedName>
</protein>
<sequence length="108" mass="12282">MGKKKVEEKVEETPLPNPDEGTVVCVVSEFIGANYLKVVCMDGKERSVRIPGKLRHKVWINIKDVVLVGKWEFDESKGDVLYRYSRDEKKKLIDGGYLDPTLIESLGE</sequence>
<comment type="caution">
    <text evidence="5">The sequence shown here is derived from an EMBL/GenBank/DDBJ whole genome shotgun (WGS) entry which is preliminary data.</text>
</comment>